<sequence length="251" mass="27707">MNEIVTGVFLMKFKLLTQIFLSTLALSGTFAMTNPVKAQQTVPAERLPEGSVVPNPQPEDLTTTFECVTEGRNYATIARRGDRVTAPLILWRTFEFGSQYTPENRCRIVSDRLTRAVYDNGGRLTNLQLTTGRVNNLPVICYTNGGQYGCDSRNLLLTLDSRNASNPNAALENLLNFGVSGSGVPVVSFAPSQGFNRRPSSTPKRISLERVVNEAFEDKYGDDETPVVRPQPPVSRPENPFSRPRPVDNGI</sequence>
<protein>
    <submittedName>
        <fullName evidence="2">COP23 domain-containing protein</fullName>
    </submittedName>
</protein>
<name>A0ABV4YB39_9CYAN</name>
<dbReference type="InterPro" id="IPR025478">
    <property type="entry name" value="COP23"/>
</dbReference>
<dbReference type="Pfam" id="PF14218">
    <property type="entry name" value="COP23"/>
    <property type="match status" value="1"/>
</dbReference>
<dbReference type="EMBL" id="JBHFNS010000050">
    <property type="protein sequence ID" value="MFB2935967.1"/>
    <property type="molecule type" value="Genomic_DNA"/>
</dbReference>
<dbReference type="Proteomes" id="UP001576776">
    <property type="component" value="Unassembled WGS sequence"/>
</dbReference>
<evidence type="ECO:0000313" key="2">
    <source>
        <dbReference type="EMBL" id="MFB2935967.1"/>
    </source>
</evidence>
<dbReference type="RefSeq" id="WP_413257468.1">
    <property type="nucleotide sequence ID" value="NZ_JBHFNS010000050.1"/>
</dbReference>
<reference evidence="2 3" key="1">
    <citation type="submission" date="2024-09" db="EMBL/GenBank/DDBJ databases">
        <title>Floridaenema gen nov. (Aerosakkonemataceae, Aerosakkonematales ord. nov., Cyanobacteria) from benthic tropical and subtropical fresh waters, with the description of four new species.</title>
        <authorList>
            <person name="Moretto J.A."/>
            <person name="Berthold D.E."/>
            <person name="Lefler F.W."/>
            <person name="Huang I.-S."/>
            <person name="Laughinghouse H. IV."/>
        </authorList>
    </citation>
    <scope>NUCLEOTIDE SEQUENCE [LARGE SCALE GENOMIC DNA]</scope>
    <source>
        <strain evidence="2 3">BLCC-F154</strain>
    </source>
</reference>
<accession>A0ABV4YB39</accession>
<organism evidence="2 3">
    <name type="scientific">Floridaenema fluviatile BLCC-F154</name>
    <dbReference type="NCBI Taxonomy" id="3153640"/>
    <lineage>
        <taxon>Bacteria</taxon>
        <taxon>Bacillati</taxon>
        <taxon>Cyanobacteriota</taxon>
        <taxon>Cyanophyceae</taxon>
        <taxon>Oscillatoriophycideae</taxon>
        <taxon>Aerosakkonematales</taxon>
        <taxon>Aerosakkonemataceae</taxon>
        <taxon>Floridanema</taxon>
        <taxon>Floridanema fluviatile</taxon>
    </lineage>
</organism>
<feature type="region of interest" description="Disordered" evidence="1">
    <location>
        <begin position="217"/>
        <end position="251"/>
    </location>
</feature>
<evidence type="ECO:0000313" key="3">
    <source>
        <dbReference type="Proteomes" id="UP001576776"/>
    </source>
</evidence>
<comment type="caution">
    <text evidence="2">The sequence shown here is derived from an EMBL/GenBank/DDBJ whole genome shotgun (WGS) entry which is preliminary data.</text>
</comment>
<keyword evidence="3" id="KW-1185">Reference proteome</keyword>
<evidence type="ECO:0000256" key="1">
    <source>
        <dbReference type="SAM" id="MobiDB-lite"/>
    </source>
</evidence>
<gene>
    <name evidence="2" type="ORF">ACE1B6_12000</name>
</gene>
<proteinExistence type="predicted"/>